<evidence type="ECO:0008006" key="2">
    <source>
        <dbReference type="Google" id="ProtNLM"/>
    </source>
</evidence>
<evidence type="ECO:0000313" key="1">
    <source>
        <dbReference type="EMBL" id="SVA14095.1"/>
    </source>
</evidence>
<organism evidence="1">
    <name type="scientific">marine metagenome</name>
    <dbReference type="NCBI Taxonomy" id="408172"/>
    <lineage>
        <taxon>unclassified sequences</taxon>
        <taxon>metagenomes</taxon>
        <taxon>ecological metagenomes</taxon>
    </lineage>
</organism>
<dbReference type="EMBL" id="UINC01004407">
    <property type="protein sequence ID" value="SVA14095.1"/>
    <property type="molecule type" value="Genomic_DNA"/>
</dbReference>
<dbReference type="InterPro" id="IPR014517">
    <property type="entry name" value="ArsR_tscrpt_regulator"/>
</dbReference>
<protein>
    <recommendedName>
        <fullName evidence="2">ArsR family transcriptional regulator</fullName>
    </recommendedName>
</protein>
<proteinExistence type="predicted"/>
<sequence length="168" mass="19217">MAMKRTKLINDPAELVALFRSVDSPGRRAVLARLAEGWTPTSELQESFGEEAFGAITYFEKFKLVESRWEVLDGKPEKAYRTFYNAFQISTSLNFVEAQELLTVVLMEETVFEALEVKILEMVGEEGCFANDISRELELTSLQLKGLVRRSVKFDYRGHNIVPIKEEK</sequence>
<reference evidence="1" key="1">
    <citation type="submission" date="2018-05" db="EMBL/GenBank/DDBJ databases">
        <authorList>
            <person name="Lanie J.A."/>
            <person name="Ng W.-L."/>
            <person name="Kazmierczak K.M."/>
            <person name="Andrzejewski T.M."/>
            <person name="Davidsen T.M."/>
            <person name="Wayne K.J."/>
            <person name="Tettelin H."/>
            <person name="Glass J.I."/>
            <person name="Rusch D."/>
            <person name="Podicherti R."/>
            <person name="Tsui H.-C.T."/>
            <person name="Winkler M.E."/>
        </authorList>
    </citation>
    <scope>NUCLEOTIDE SEQUENCE</scope>
</reference>
<dbReference type="Pfam" id="PF09824">
    <property type="entry name" value="ArsR"/>
    <property type="match status" value="1"/>
</dbReference>
<accession>A0A381TD68</accession>
<dbReference type="AlphaFoldDB" id="A0A381TD68"/>
<gene>
    <name evidence="1" type="ORF">METZ01_LOCUS66949</name>
</gene>
<name>A0A381TD68_9ZZZZ</name>